<feature type="repeat" description="TPR" evidence="1">
    <location>
        <begin position="219"/>
        <end position="252"/>
    </location>
</feature>
<organism evidence="2 3">
    <name type="scientific">Bradyrhizobium ontarionense</name>
    <dbReference type="NCBI Taxonomy" id="2898149"/>
    <lineage>
        <taxon>Bacteria</taxon>
        <taxon>Pseudomonadati</taxon>
        <taxon>Pseudomonadota</taxon>
        <taxon>Alphaproteobacteria</taxon>
        <taxon>Hyphomicrobiales</taxon>
        <taxon>Nitrobacteraceae</taxon>
        <taxon>Bradyrhizobium</taxon>
    </lineage>
</organism>
<dbReference type="Pfam" id="PF13424">
    <property type="entry name" value="TPR_12"/>
    <property type="match status" value="1"/>
</dbReference>
<dbReference type="InterPro" id="IPR011990">
    <property type="entry name" value="TPR-like_helical_dom_sf"/>
</dbReference>
<feature type="repeat" description="TPR" evidence="1">
    <location>
        <begin position="287"/>
        <end position="320"/>
    </location>
</feature>
<dbReference type="PANTHER" id="PTHR44366:SF1">
    <property type="entry name" value="UDP-N-ACETYLGLUCOSAMINE--PEPTIDE N-ACETYLGLUCOSAMINYLTRANSFERASE 110 KDA SUBUNIT"/>
    <property type="match status" value="1"/>
</dbReference>
<dbReference type="SMART" id="SM00028">
    <property type="entry name" value="TPR"/>
    <property type="match status" value="18"/>
</dbReference>
<proteinExistence type="predicted"/>
<keyword evidence="1" id="KW-0802">TPR repeat</keyword>
<reference evidence="2" key="1">
    <citation type="journal article" date="2024" name="Antonie Van Leeuwenhoek">
        <title>Bradyrhizobium ontarionense sp. nov., a novel bacterial symbiont isolated from Aeschynomene indica (Indian jointvetch), harbours photosynthesis, nitrogen fixation and nitrous oxide (N2O) reductase genes.</title>
        <authorList>
            <person name="Bromfield E.S.P."/>
            <person name="Cloutier S."/>
        </authorList>
    </citation>
    <scope>NUCLEOTIDE SEQUENCE</scope>
    <source>
        <strain evidence="2">A19</strain>
    </source>
</reference>
<dbReference type="Gene3D" id="1.25.40.10">
    <property type="entry name" value="Tetratricopeptide repeat domain"/>
    <property type="match status" value="6"/>
</dbReference>
<feature type="repeat" description="TPR" evidence="1">
    <location>
        <begin position="253"/>
        <end position="286"/>
    </location>
</feature>
<dbReference type="PANTHER" id="PTHR44366">
    <property type="entry name" value="UDP-N-ACETYLGLUCOSAMINE--PEPTIDE N-ACETYLGLUCOSAMINYLTRANSFERASE 110 KDA SUBUNIT"/>
    <property type="match status" value="1"/>
</dbReference>
<feature type="repeat" description="TPR" evidence="1">
    <location>
        <begin position="355"/>
        <end position="388"/>
    </location>
</feature>
<evidence type="ECO:0000313" key="2">
    <source>
        <dbReference type="EMBL" id="UFZ05852.1"/>
    </source>
</evidence>
<evidence type="ECO:0000313" key="3">
    <source>
        <dbReference type="Proteomes" id="UP001431010"/>
    </source>
</evidence>
<feature type="repeat" description="TPR" evidence="1">
    <location>
        <begin position="1019"/>
        <end position="1052"/>
    </location>
</feature>
<gene>
    <name evidence="2" type="ORF">LQG66_05965</name>
</gene>
<dbReference type="InterPro" id="IPR019734">
    <property type="entry name" value="TPR_rpt"/>
</dbReference>
<protein>
    <submittedName>
        <fullName evidence="2">Tetratricopeptide repeat protein</fullName>
    </submittedName>
</protein>
<dbReference type="Pfam" id="PF07721">
    <property type="entry name" value="TPR_4"/>
    <property type="match status" value="1"/>
</dbReference>
<dbReference type="Gene3D" id="3.40.50.300">
    <property type="entry name" value="P-loop containing nucleotide triphosphate hydrolases"/>
    <property type="match status" value="2"/>
</dbReference>
<dbReference type="Pfam" id="PF00515">
    <property type="entry name" value="TPR_1"/>
    <property type="match status" value="2"/>
</dbReference>
<dbReference type="RefSeq" id="WP_231324386.1">
    <property type="nucleotide sequence ID" value="NZ_CP088156.1"/>
</dbReference>
<feature type="repeat" description="TPR" evidence="1">
    <location>
        <begin position="917"/>
        <end position="950"/>
    </location>
</feature>
<dbReference type="SUPFAM" id="SSF52540">
    <property type="entry name" value="P-loop containing nucleoside triphosphate hydrolases"/>
    <property type="match status" value="2"/>
</dbReference>
<feature type="repeat" description="TPR" evidence="1">
    <location>
        <begin position="849"/>
        <end position="882"/>
    </location>
</feature>
<dbReference type="InterPro" id="IPR011717">
    <property type="entry name" value="TPR-4"/>
</dbReference>
<dbReference type="Proteomes" id="UP001431010">
    <property type="component" value="Chromosome"/>
</dbReference>
<feature type="repeat" description="TPR" evidence="1">
    <location>
        <begin position="985"/>
        <end position="1018"/>
    </location>
</feature>
<keyword evidence="3" id="KW-1185">Reference proteome</keyword>
<feature type="repeat" description="TPR" evidence="1">
    <location>
        <begin position="951"/>
        <end position="984"/>
    </location>
</feature>
<feature type="repeat" description="TPR" evidence="1">
    <location>
        <begin position="815"/>
        <end position="848"/>
    </location>
</feature>
<dbReference type="Pfam" id="PF13432">
    <property type="entry name" value="TPR_16"/>
    <property type="match status" value="3"/>
</dbReference>
<dbReference type="SUPFAM" id="SSF81901">
    <property type="entry name" value="HCP-like"/>
    <property type="match status" value="1"/>
</dbReference>
<dbReference type="EMBL" id="CP088156">
    <property type="protein sequence ID" value="UFZ05852.1"/>
    <property type="molecule type" value="Genomic_DNA"/>
</dbReference>
<dbReference type="Pfam" id="PF13469">
    <property type="entry name" value="Sulfotransfer_3"/>
    <property type="match status" value="2"/>
</dbReference>
<dbReference type="PROSITE" id="PS50005">
    <property type="entry name" value="TPR"/>
    <property type="match status" value="13"/>
</dbReference>
<name>A0ABY3RFL6_9BRAD</name>
<dbReference type="Pfam" id="PF14559">
    <property type="entry name" value="TPR_19"/>
    <property type="match status" value="2"/>
</dbReference>
<dbReference type="SUPFAM" id="SSF48452">
    <property type="entry name" value="TPR-like"/>
    <property type="match status" value="2"/>
</dbReference>
<feature type="repeat" description="TPR" evidence="1">
    <location>
        <begin position="185"/>
        <end position="218"/>
    </location>
</feature>
<dbReference type="InterPro" id="IPR037919">
    <property type="entry name" value="OGT"/>
</dbReference>
<dbReference type="PROSITE" id="PS50293">
    <property type="entry name" value="TPR_REGION"/>
    <property type="match status" value="2"/>
</dbReference>
<accession>A0ABY3RFL6</accession>
<feature type="repeat" description="TPR" evidence="1">
    <location>
        <begin position="321"/>
        <end position="354"/>
    </location>
</feature>
<evidence type="ECO:0000256" key="1">
    <source>
        <dbReference type="PROSITE-ProRule" id="PRU00339"/>
    </source>
</evidence>
<feature type="repeat" description="TPR" evidence="1">
    <location>
        <begin position="83"/>
        <end position="116"/>
    </location>
</feature>
<sequence>MNEPAIAFRPRLVSTSAGPTAPPAAIDDHALKIAEQAYRKVLALQPRHFRTLCSLATVRLQLGDAHEARALLGQAANAAGDAADLHLTLGKAFAGLGDLAEATSHLQRAVALDESTLEARLLLGSALYSLGDLAGAVRHLESALATDGDNADVHQALGLALQRARQFERAMSHHEAALVARPQFAAAASSLGDACRQLGRHPEAIAHYMRALAIQPNAPAVLLNLGGCHQATGELDAAIRSFQQALALSPHLAEAHYNLGNLYLHMNSWPTAVFHYERAVVERPDFPEAHNNLANALESRGRHEEALAHYDEALRRRPDYAAAHRNRADTLRNMTRFDEAIAGYHKALAHDPGDTTTMNHLAGVLMIAGRLDEAARAYESALAVNPHNVGIQLNYGVVKPFAVDDPRWPTLQDLAASSETLSEDGRIALHFTLGRAYADVKDGERSLLHLQAGNGLERRRMNYDENQTLRQMERVRGITSKEMIRARANCGAPSNLPVFVIGMPRSGTSLIEQILASHPAVHGAGEVNYFAAAAGLFTDRTRGDYPEMLAKLSDTEIGTLARAYLERFTDLPPGTVRIVDKMPSNFLFAGLIHLAFPNARLIHVRRNPVDTCLSCYSQLFSEPQPFAYDLAELGRYYRAYEALMDHWRAVLPDGVMLDVTYEDVVRDFEPQARKIVAHCGIDWDDRCLSFHETKRPVNTASLVQVRKPLFTGSVGRWRLYGDRLKPLLDALGSDGAEPPMAEAVSATAQPSPANVAPPVVTPTTETQPIDAEQLGSLQTLAEGAASVAKRLQGRGENGDAETIFRLILASQPDHFDSLVGLGVILTSANRLDEAKDHFLRAVAINDKSAEAHGSIGAVEASAGRFDVAVGHYETALGLSPSHPGILYAFAMVRQNQGLIDEAMALLRRAIENKPQHLDAHFALGNLLYTAGKDIEAARCYLKVLDFSPAHAETHNNIANVLLRQGHRERAIEHYKRAIASRPDYADAYGNLGNAFLELNQLEDSIEQNLLAIKIKPERFGSYNNLGVAYQALGRFEEATAAFEKALDLSPDDAPIHLNLANMAKFKPDDRRLAGLQRLVDRADQLDQEKQIAAHFAMGKALSDLKQYDDAFAHLLQANTLKRKTFDYDSEQRLAMMKNVADRFTPDFFRSVAGHGDDSWAPIFIVGMPRSGTTLMEQVLSSHSKVFGAGELETFKELVGECAARQKVPPAYPDLITLLPPEEMTALGREYTARVRALAPEAEHIVDKMPLNFLFVGLIHAAFPRARIINTRRDPLDNCVSCYSLLFTGAQPFAYDLTELGHYYRGYENVMEHWHKVLPPGVLMDVQYEDLVDDLEGVSRRVLAHCGLDWEDACLDFHRTERTVRTASLMQVREPIYRRSIGSWRRYEKHLGPLCAALGLDHPPPAESN</sequence>
<dbReference type="InterPro" id="IPR027417">
    <property type="entry name" value="P-loop_NTPase"/>
</dbReference>